<dbReference type="Gene3D" id="1.20.1690.10">
    <property type="entry name" value="V-type ATP synthase subunit C domain"/>
    <property type="match status" value="2"/>
</dbReference>
<dbReference type="EMBL" id="JAHLFV010000161">
    <property type="protein sequence ID" value="MBU3850246.1"/>
    <property type="molecule type" value="Genomic_DNA"/>
</dbReference>
<comment type="caution">
    <text evidence="4">The sequence shown here is derived from an EMBL/GenBank/DDBJ whole genome shotgun (WGS) entry which is preliminary data.</text>
</comment>
<dbReference type="GO" id="GO:0046961">
    <property type="term" value="F:proton-transporting ATPase activity, rotational mechanism"/>
    <property type="evidence" value="ECO:0007669"/>
    <property type="project" value="InterPro"/>
</dbReference>
<organism evidence="4 5">
    <name type="scientific">Candidatus Treponema excrementipullorum</name>
    <dbReference type="NCBI Taxonomy" id="2838768"/>
    <lineage>
        <taxon>Bacteria</taxon>
        <taxon>Pseudomonadati</taxon>
        <taxon>Spirochaetota</taxon>
        <taxon>Spirochaetia</taxon>
        <taxon>Spirochaetales</taxon>
        <taxon>Treponemataceae</taxon>
        <taxon>Treponema</taxon>
    </lineage>
</organism>
<dbReference type="InterPro" id="IPR044911">
    <property type="entry name" value="V-type_ATPase_csu/dsu_dom_3"/>
</dbReference>
<reference evidence="4" key="2">
    <citation type="submission" date="2021-04" db="EMBL/GenBank/DDBJ databases">
        <authorList>
            <person name="Gilroy R."/>
        </authorList>
    </citation>
    <scope>NUCLEOTIDE SEQUENCE</scope>
    <source>
        <strain evidence="4">Gambia15-2214</strain>
    </source>
</reference>
<dbReference type="Gene3D" id="1.10.132.50">
    <property type="entry name" value="ATP synthase (C/AC39) subunit, domain 3"/>
    <property type="match status" value="1"/>
</dbReference>
<keyword evidence="2" id="KW-0813">Transport</keyword>
<proteinExistence type="inferred from homology"/>
<evidence type="ECO:0000313" key="5">
    <source>
        <dbReference type="Proteomes" id="UP000823914"/>
    </source>
</evidence>
<dbReference type="InterPro" id="IPR036079">
    <property type="entry name" value="ATPase_csu/dsu_sf"/>
</dbReference>
<protein>
    <submittedName>
        <fullName evidence="4">V-type ATPase subunit</fullName>
    </submittedName>
</protein>
<name>A0A9E2NZ02_9SPIR</name>
<evidence type="ECO:0000313" key="4">
    <source>
        <dbReference type="EMBL" id="MBU3850246.1"/>
    </source>
</evidence>
<keyword evidence="3" id="KW-0406">Ion transport</keyword>
<accession>A0A9E2NZ02</accession>
<dbReference type="InterPro" id="IPR035067">
    <property type="entry name" value="V-type_ATPase_csu/dsu"/>
</dbReference>
<evidence type="ECO:0000256" key="2">
    <source>
        <dbReference type="ARBA" id="ARBA00022448"/>
    </source>
</evidence>
<reference evidence="4" key="1">
    <citation type="journal article" date="2021" name="PeerJ">
        <title>Extensive microbial diversity within the chicken gut microbiome revealed by metagenomics and culture.</title>
        <authorList>
            <person name="Gilroy R."/>
            <person name="Ravi A."/>
            <person name="Getino M."/>
            <person name="Pursley I."/>
            <person name="Horton D.L."/>
            <person name="Alikhan N.F."/>
            <person name="Baker D."/>
            <person name="Gharbi K."/>
            <person name="Hall N."/>
            <person name="Watson M."/>
            <person name="Adriaenssens E.M."/>
            <person name="Foster-Nyarko E."/>
            <person name="Jarju S."/>
            <person name="Secka A."/>
            <person name="Antonio M."/>
            <person name="Oren A."/>
            <person name="Chaudhuri R.R."/>
            <person name="La Ragione R."/>
            <person name="Hildebrand F."/>
            <person name="Pallen M.J."/>
        </authorList>
    </citation>
    <scope>NUCLEOTIDE SEQUENCE</scope>
    <source>
        <strain evidence="4">Gambia15-2214</strain>
    </source>
</reference>
<evidence type="ECO:0000256" key="3">
    <source>
        <dbReference type="ARBA" id="ARBA00023065"/>
    </source>
</evidence>
<dbReference type="Pfam" id="PF01992">
    <property type="entry name" value="vATP-synt_AC39"/>
    <property type="match status" value="1"/>
</dbReference>
<sequence>MLAKSFVGPRAASLFAVNSLHELWSLVFQTEVPVIPEMLLAEKIEQEAEAAFLNDYISLLNNYSRPQSLLVNLLRFYDYDNLKDIGASLCTANLTGEIPELPHLAKIGRYSMLNYEAWPDLKLITSGSTVEWYNDVPDFSKQQELDTKLDLQHIRELWDSALHLKGGARQPVLDLLQEEIVMYNIVWALRLRVYYHMDAEEIYPSLVTVKPLENLREIKKDPLAGPAVKILSLPTDSYAEWSTWKYASLLNPNEEGVVWNVDPRWIQQAAKVAIQKKALRQFHRYPFTPHVLFCWFKIKQYELDCIRTAAEGLRLEVSKEQAKDFAGIVS</sequence>
<dbReference type="SUPFAM" id="SSF103486">
    <property type="entry name" value="V-type ATP synthase subunit C"/>
    <property type="match status" value="1"/>
</dbReference>
<dbReference type="AlphaFoldDB" id="A0A9E2NZ02"/>
<gene>
    <name evidence="4" type="ORF">IAA16_06745</name>
</gene>
<dbReference type="Proteomes" id="UP000823914">
    <property type="component" value="Unassembled WGS sequence"/>
</dbReference>
<evidence type="ECO:0000256" key="1">
    <source>
        <dbReference type="ARBA" id="ARBA00006709"/>
    </source>
</evidence>
<dbReference type="InterPro" id="IPR002843">
    <property type="entry name" value="ATPase_V0-cplx_csu/dsu"/>
</dbReference>
<comment type="similarity">
    <text evidence="1">Belongs to the V-ATPase V0D/AC39 subunit family.</text>
</comment>